<dbReference type="SUPFAM" id="SSF52518">
    <property type="entry name" value="Thiamin diphosphate-binding fold (THDP-binding)"/>
    <property type="match status" value="2"/>
</dbReference>
<sequence>MTFRTTLGTAVVRALAAGGVDRIFGIPGSHTLGLYRALDTARVEHVTARHEQGVGFMADGATRASGRVAACSVICGPGVANVATAIGQAYSDAVPMLVLAGDLSRAERGGRGGHAHELRDQDALLRAVTDRVTRASEPEDVLHAVHDALTPRRWGRPGPAVVQVPQDLWDAPVDPPGPDTSVAPARRPLPADPGAVDEAVAMLAAAHRPVIVAGGGAAGAAEDLRALAERLDAPVLTTLNGKGTIDARHRLHAGIVTQQYGVPHGAAQALLTGADVVLAVATELGPTDFWASRPRLTGRLIHVDVDPVAIGRHLPADVAVAADVATVLAEMAERLPTAHRSGTERAATCRRRILDEAAPLAAPYAPWIAALRRSMPDDACLAVDSTSANYYGATPLFPVHRPRGWLNPSGLGTLGYAVPAAIGAAVATPGRPTVALVGDGGLMFTLTELLVAAERDIPLVTVVWRNGGFGEIARLLEEQGAGPVGCRQRAPDYPALAAAFGCRYAEPQTPAEFAAVVAGGLDASGPTLVVVP</sequence>
<dbReference type="CDD" id="cd07035">
    <property type="entry name" value="TPP_PYR_POX_like"/>
    <property type="match status" value="1"/>
</dbReference>
<keyword evidence="9" id="KW-1185">Reference proteome</keyword>
<feature type="domain" description="Thiamine pyrophosphate enzyme TPP-binding" evidence="6">
    <location>
        <begin position="394"/>
        <end position="531"/>
    </location>
</feature>
<dbReference type="CDD" id="cd00568">
    <property type="entry name" value="TPP_enzymes"/>
    <property type="match status" value="1"/>
</dbReference>
<protein>
    <submittedName>
        <fullName evidence="8">2-ketoarginine decarboxylase AruI</fullName>
    </submittedName>
</protein>
<comment type="cofactor">
    <cofactor evidence="1">
        <name>thiamine diphosphate</name>
        <dbReference type="ChEBI" id="CHEBI:58937"/>
    </cofactor>
</comment>
<evidence type="ECO:0000256" key="4">
    <source>
        <dbReference type="RuleBase" id="RU362132"/>
    </source>
</evidence>
<evidence type="ECO:0000256" key="1">
    <source>
        <dbReference type="ARBA" id="ARBA00001964"/>
    </source>
</evidence>
<name>A0ABQ4J176_9ACTN</name>
<dbReference type="PANTHER" id="PTHR18968">
    <property type="entry name" value="THIAMINE PYROPHOSPHATE ENZYMES"/>
    <property type="match status" value="1"/>
</dbReference>
<dbReference type="InterPro" id="IPR000399">
    <property type="entry name" value="TPP-bd_CS"/>
</dbReference>
<feature type="domain" description="Thiamine pyrophosphate enzyme N-terminal TPP-binding" evidence="7">
    <location>
        <begin position="6"/>
        <end position="121"/>
    </location>
</feature>
<gene>
    <name evidence="8" type="primary">aruI</name>
    <name evidence="8" type="ORF">Vlu01_45190</name>
</gene>
<dbReference type="Pfam" id="PF02776">
    <property type="entry name" value="TPP_enzyme_N"/>
    <property type="match status" value="1"/>
</dbReference>
<dbReference type="PROSITE" id="PS00187">
    <property type="entry name" value="TPP_ENZYMES"/>
    <property type="match status" value="1"/>
</dbReference>
<dbReference type="RefSeq" id="WP_204002896.1">
    <property type="nucleotide sequence ID" value="NZ_BOPB01000028.1"/>
</dbReference>
<evidence type="ECO:0000313" key="9">
    <source>
        <dbReference type="Proteomes" id="UP000643165"/>
    </source>
</evidence>
<feature type="domain" description="Thiamine pyrophosphate enzyme central" evidence="5">
    <location>
        <begin position="196"/>
        <end position="330"/>
    </location>
</feature>
<dbReference type="Pfam" id="PF02775">
    <property type="entry name" value="TPP_enzyme_C"/>
    <property type="match status" value="1"/>
</dbReference>
<comment type="similarity">
    <text evidence="2 4">Belongs to the TPP enzyme family.</text>
</comment>
<dbReference type="InterPro" id="IPR011766">
    <property type="entry name" value="TPP_enzyme_TPP-bd"/>
</dbReference>
<evidence type="ECO:0000313" key="8">
    <source>
        <dbReference type="EMBL" id="GIJ23895.1"/>
    </source>
</evidence>
<reference evidence="8 9" key="1">
    <citation type="submission" date="2021-01" db="EMBL/GenBank/DDBJ databases">
        <title>Whole genome shotgun sequence of Verrucosispora lutea NBRC 106530.</title>
        <authorList>
            <person name="Komaki H."/>
            <person name="Tamura T."/>
        </authorList>
    </citation>
    <scope>NUCLEOTIDE SEQUENCE [LARGE SCALE GENOMIC DNA]</scope>
    <source>
        <strain evidence="8 9">NBRC 106530</strain>
    </source>
</reference>
<dbReference type="Gene3D" id="3.40.50.970">
    <property type="match status" value="2"/>
</dbReference>
<evidence type="ECO:0000256" key="3">
    <source>
        <dbReference type="ARBA" id="ARBA00023052"/>
    </source>
</evidence>
<dbReference type="SUPFAM" id="SSF52467">
    <property type="entry name" value="DHS-like NAD/FAD-binding domain"/>
    <property type="match status" value="1"/>
</dbReference>
<dbReference type="InterPro" id="IPR029061">
    <property type="entry name" value="THDP-binding"/>
</dbReference>
<dbReference type="Proteomes" id="UP000643165">
    <property type="component" value="Unassembled WGS sequence"/>
</dbReference>
<dbReference type="InterPro" id="IPR045229">
    <property type="entry name" value="TPP_enz"/>
</dbReference>
<evidence type="ECO:0000259" key="6">
    <source>
        <dbReference type="Pfam" id="PF02775"/>
    </source>
</evidence>
<evidence type="ECO:0000259" key="7">
    <source>
        <dbReference type="Pfam" id="PF02776"/>
    </source>
</evidence>
<accession>A0ABQ4J176</accession>
<proteinExistence type="inferred from homology"/>
<evidence type="ECO:0000259" key="5">
    <source>
        <dbReference type="Pfam" id="PF00205"/>
    </source>
</evidence>
<organism evidence="8 9">
    <name type="scientific">Micromonospora lutea</name>
    <dbReference type="NCBI Taxonomy" id="419825"/>
    <lineage>
        <taxon>Bacteria</taxon>
        <taxon>Bacillati</taxon>
        <taxon>Actinomycetota</taxon>
        <taxon>Actinomycetes</taxon>
        <taxon>Micromonosporales</taxon>
        <taxon>Micromonosporaceae</taxon>
        <taxon>Micromonospora</taxon>
    </lineage>
</organism>
<dbReference type="EMBL" id="BOPB01000028">
    <property type="protein sequence ID" value="GIJ23895.1"/>
    <property type="molecule type" value="Genomic_DNA"/>
</dbReference>
<dbReference type="InterPro" id="IPR012000">
    <property type="entry name" value="Thiamin_PyroP_enz_cen_dom"/>
</dbReference>
<dbReference type="Gene3D" id="3.40.50.1220">
    <property type="entry name" value="TPP-binding domain"/>
    <property type="match status" value="1"/>
</dbReference>
<comment type="caution">
    <text evidence="8">The sequence shown here is derived from an EMBL/GenBank/DDBJ whole genome shotgun (WGS) entry which is preliminary data.</text>
</comment>
<dbReference type="InterPro" id="IPR012001">
    <property type="entry name" value="Thiamin_PyroP_enz_TPP-bd_dom"/>
</dbReference>
<dbReference type="Pfam" id="PF00205">
    <property type="entry name" value="TPP_enzyme_M"/>
    <property type="match status" value="1"/>
</dbReference>
<dbReference type="PANTHER" id="PTHR18968:SF13">
    <property type="entry name" value="ACETOLACTATE SYNTHASE CATALYTIC SUBUNIT, MITOCHONDRIAL"/>
    <property type="match status" value="1"/>
</dbReference>
<dbReference type="InterPro" id="IPR029035">
    <property type="entry name" value="DHS-like_NAD/FAD-binding_dom"/>
</dbReference>
<evidence type="ECO:0000256" key="2">
    <source>
        <dbReference type="ARBA" id="ARBA00007812"/>
    </source>
</evidence>
<keyword evidence="3 4" id="KW-0786">Thiamine pyrophosphate</keyword>